<dbReference type="SUPFAM" id="SSF53383">
    <property type="entry name" value="PLP-dependent transferases"/>
    <property type="match status" value="1"/>
</dbReference>
<gene>
    <name evidence="4" type="ORF">H9815_10265</name>
</gene>
<dbReference type="Gene3D" id="3.40.640.10">
    <property type="entry name" value="Type I PLP-dependent aspartate aminotransferase-like (Major domain)"/>
    <property type="match status" value="1"/>
</dbReference>
<evidence type="ECO:0000313" key="5">
    <source>
        <dbReference type="Proteomes" id="UP000824037"/>
    </source>
</evidence>
<dbReference type="PANTHER" id="PTHR42735">
    <property type="match status" value="1"/>
</dbReference>
<comment type="cofactor">
    <cofactor evidence="1">
        <name>pyridoxal 5'-phosphate</name>
        <dbReference type="ChEBI" id="CHEBI:597326"/>
    </cofactor>
</comment>
<keyword evidence="3" id="KW-0456">Lyase</keyword>
<dbReference type="InterPro" id="IPR015421">
    <property type="entry name" value="PyrdxlP-dep_Trfase_major"/>
</dbReference>
<evidence type="ECO:0000256" key="3">
    <source>
        <dbReference type="ARBA" id="ARBA00023239"/>
    </source>
</evidence>
<dbReference type="Gene3D" id="3.90.1150.10">
    <property type="entry name" value="Aspartate Aminotransferase, domain 1"/>
    <property type="match status" value="1"/>
</dbReference>
<dbReference type="GO" id="GO:0030149">
    <property type="term" value="P:sphingolipid catabolic process"/>
    <property type="evidence" value="ECO:0007669"/>
    <property type="project" value="TreeGrafter"/>
</dbReference>
<evidence type="ECO:0000313" key="4">
    <source>
        <dbReference type="EMBL" id="HIZ36152.1"/>
    </source>
</evidence>
<dbReference type="GO" id="GO:0016020">
    <property type="term" value="C:membrane"/>
    <property type="evidence" value="ECO:0007669"/>
    <property type="project" value="GOC"/>
</dbReference>
<dbReference type="PANTHER" id="PTHR42735:SF6">
    <property type="entry name" value="SPHINGOSINE-1-PHOSPHATE LYASE 1"/>
    <property type="match status" value="1"/>
</dbReference>
<dbReference type="AlphaFoldDB" id="A0A9D2EF36"/>
<evidence type="ECO:0008006" key="6">
    <source>
        <dbReference type="Google" id="ProtNLM"/>
    </source>
</evidence>
<dbReference type="InterPro" id="IPR015424">
    <property type="entry name" value="PyrdxlP-dep_Trfase"/>
</dbReference>
<dbReference type="Proteomes" id="UP000824037">
    <property type="component" value="Unassembled WGS sequence"/>
</dbReference>
<evidence type="ECO:0000256" key="2">
    <source>
        <dbReference type="ARBA" id="ARBA00022898"/>
    </source>
</evidence>
<dbReference type="GO" id="GO:0008117">
    <property type="term" value="F:sphinganine-1-phosphate aldolase activity"/>
    <property type="evidence" value="ECO:0007669"/>
    <property type="project" value="TreeGrafter"/>
</dbReference>
<dbReference type="GO" id="GO:0016831">
    <property type="term" value="F:carboxy-lyase activity"/>
    <property type="evidence" value="ECO:0007669"/>
    <property type="project" value="UniProtKB-ARBA"/>
</dbReference>
<accession>A0A9D2EF36</accession>
<dbReference type="EMBL" id="DXBY01000170">
    <property type="protein sequence ID" value="HIZ36152.1"/>
    <property type="molecule type" value="Genomic_DNA"/>
</dbReference>
<sequence>MKLPEHGLSPEAVRTAWTEASAGDVDWRGGRSWSLVYDSPDWHQDLVDEAAALFAHENALSASAFPSTQQFESEVVAMVASVIAPNSESYGVFTTGGTESIMVA</sequence>
<protein>
    <recommendedName>
        <fullName evidence="6">Aspartate aminotransferase family protein</fullName>
    </recommendedName>
</protein>
<keyword evidence="2" id="KW-0663">Pyridoxal phosphate</keyword>
<reference evidence="4" key="1">
    <citation type="journal article" date="2021" name="PeerJ">
        <title>Extensive microbial diversity within the chicken gut microbiome revealed by metagenomics and culture.</title>
        <authorList>
            <person name="Gilroy R."/>
            <person name="Ravi A."/>
            <person name="Getino M."/>
            <person name="Pursley I."/>
            <person name="Horton D.L."/>
            <person name="Alikhan N.F."/>
            <person name="Baker D."/>
            <person name="Gharbi K."/>
            <person name="Hall N."/>
            <person name="Watson M."/>
            <person name="Adriaenssens E.M."/>
            <person name="Foster-Nyarko E."/>
            <person name="Jarju S."/>
            <person name="Secka A."/>
            <person name="Antonio M."/>
            <person name="Oren A."/>
            <person name="Chaudhuri R.R."/>
            <person name="La Ragione R."/>
            <person name="Hildebrand F."/>
            <person name="Pallen M.J."/>
        </authorList>
    </citation>
    <scope>NUCLEOTIDE SEQUENCE</scope>
    <source>
        <strain evidence="4">ChiGjej4B4-7305</strain>
    </source>
</reference>
<organism evidence="4 5">
    <name type="scientific">Candidatus Ruania gallistercoris</name>
    <dbReference type="NCBI Taxonomy" id="2838746"/>
    <lineage>
        <taxon>Bacteria</taxon>
        <taxon>Bacillati</taxon>
        <taxon>Actinomycetota</taxon>
        <taxon>Actinomycetes</taxon>
        <taxon>Micrococcales</taxon>
        <taxon>Ruaniaceae</taxon>
        <taxon>Ruania</taxon>
    </lineage>
</organism>
<proteinExistence type="predicted"/>
<comment type="caution">
    <text evidence="4">The sequence shown here is derived from an EMBL/GenBank/DDBJ whole genome shotgun (WGS) entry which is preliminary data.</text>
</comment>
<dbReference type="InterPro" id="IPR015422">
    <property type="entry name" value="PyrdxlP-dep_Trfase_small"/>
</dbReference>
<reference evidence="4" key="2">
    <citation type="submission" date="2021-04" db="EMBL/GenBank/DDBJ databases">
        <authorList>
            <person name="Gilroy R."/>
        </authorList>
    </citation>
    <scope>NUCLEOTIDE SEQUENCE</scope>
    <source>
        <strain evidence="4">ChiGjej4B4-7305</strain>
    </source>
</reference>
<name>A0A9D2EF36_9MICO</name>
<feature type="non-terminal residue" evidence="4">
    <location>
        <position position="104"/>
    </location>
</feature>
<evidence type="ECO:0000256" key="1">
    <source>
        <dbReference type="ARBA" id="ARBA00001933"/>
    </source>
</evidence>
<dbReference type="InterPro" id="IPR050477">
    <property type="entry name" value="GrpII_AminoAcid_Decarb"/>
</dbReference>